<evidence type="ECO:0000256" key="3">
    <source>
        <dbReference type="ARBA" id="ARBA00022722"/>
    </source>
</evidence>
<name>A0A242KD73_9ENTE</name>
<evidence type="ECO:0000256" key="1">
    <source>
        <dbReference type="ARBA" id="ARBA00004496"/>
    </source>
</evidence>
<evidence type="ECO:0000256" key="5">
    <source>
        <dbReference type="ARBA" id="ARBA00022801"/>
    </source>
</evidence>
<sequence>MSNIESEFRKEQEKWLSEISLKNTFKLNALRLVAGVDLAYWTEAGKEYGVCCIVVVDYQTKEIIEKVDYHGEIMVPYIPGFLAFRELPLVLKTVEKLQQSPDLYMFDGNGYLHSRHMGIATHASFYLNKPTIGVAKTYFKIEKAIVNMPKDEVGASESIQVGGEEYGLVLRTRKNVKPIYISCGNGIELETAKAITMHFVEKESRLPITTRYADLETHTKRKEYSSIKSL</sequence>
<feature type="binding site" evidence="6">
    <location>
        <position position="107"/>
    </location>
    <ligand>
        <name>Mg(2+)</name>
        <dbReference type="ChEBI" id="CHEBI:18420"/>
    </ligand>
</feature>
<keyword evidence="9" id="KW-1185">Reference proteome</keyword>
<organism evidence="7">
    <name type="scientific">Candidatus Enterococcus clewellii</name>
    <dbReference type="NCBI Taxonomy" id="1834193"/>
    <lineage>
        <taxon>Bacteria</taxon>
        <taxon>Bacillati</taxon>
        <taxon>Bacillota</taxon>
        <taxon>Bacilli</taxon>
        <taxon>Lactobacillales</taxon>
        <taxon>Enterococcaceae</taxon>
        <taxon>Enterococcus</taxon>
    </lineage>
</organism>
<comment type="cofactor">
    <cofactor evidence="6">
        <name>Mg(2+)</name>
        <dbReference type="ChEBI" id="CHEBI:18420"/>
    </cofactor>
</comment>
<dbReference type="Proteomes" id="UP000195141">
    <property type="component" value="Chromosome"/>
</dbReference>
<protein>
    <recommendedName>
        <fullName evidence="6">Endonuclease V</fullName>
        <ecNumber evidence="6">3.1.21.7</ecNumber>
    </recommendedName>
    <alternativeName>
        <fullName evidence="6">Deoxyinosine 3'endonuclease</fullName>
    </alternativeName>
    <alternativeName>
        <fullName evidence="6">Deoxyribonuclease V</fullName>
        <shortName evidence="6">DNase V</shortName>
    </alternativeName>
</protein>
<evidence type="ECO:0000256" key="4">
    <source>
        <dbReference type="ARBA" id="ARBA00022759"/>
    </source>
</evidence>
<keyword evidence="6" id="KW-0227">DNA damage</keyword>
<comment type="function">
    <text evidence="6">DNA repair enzyme involved in the repair of deaminated bases. Selectively cleaves double-stranded DNA at the second phosphodiester bond 3' to a deoxyinosine leaving behind the intact lesion on the nicked DNA.</text>
</comment>
<dbReference type="HAMAP" id="MF_00801">
    <property type="entry name" value="Endonuclease_5"/>
    <property type="match status" value="1"/>
</dbReference>
<keyword evidence="6" id="KW-0460">Magnesium</keyword>
<reference evidence="8" key="3">
    <citation type="submission" date="2024-03" db="EMBL/GenBank/DDBJ databases">
        <title>The Genome Sequence of Enterococcus sp. DIV0242b.</title>
        <authorList>
            <consortium name="The Broad Institute Genomics Platform"/>
            <consortium name="The Broad Institute Microbial Omics Core"/>
            <consortium name="The Broad Institute Genomic Center for Infectious Diseases"/>
            <person name="Earl A."/>
            <person name="Manson A."/>
            <person name="Gilmore M."/>
            <person name="Schwartman J."/>
            <person name="Shea T."/>
            <person name="Abouelleil A."/>
            <person name="Cao P."/>
            <person name="Chapman S."/>
            <person name="Cusick C."/>
            <person name="Young S."/>
            <person name="Neafsey D."/>
            <person name="Nusbaum C."/>
            <person name="Birren B."/>
        </authorList>
    </citation>
    <scope>NUCLEOTIDE SEQUENCE</scope>
    <source>
        <strain evidence="8">9E7_DIV0242</strain>
    </source>
</reference>
<dbReference type="OrthoDB" id="9790916at2"/>
<reference evidence="7" key="1">
    <citation type="submission" date="2017-05" db="EMBL/GenBank/DDBJ databases">
        <title>The Genome Sequence of Enterococcus sp. 9E7_DIV0242.</title>
        <authorList>
            <consortium name="The Broad Institute Genomics Platform"/>
            <consortium name="The Broad Institute Genomic Center for Infectious Diseases"/>
            <person name="Earl A."/>
            <person name="Manson A."/>
            <person name="Schwartman J."/>
            <person name="Gilmore M."/>
            <person name="Abouelleil A."/>
            <person name="Cao P."/>
            <person name="Chapman S."/>
            <person name="Cusick C."/>
            <person name="Shea T."/>
            <person name="Young S."/>
            <person name="Neafsey D."/>
            <person name="Nusbaum C."/>
            <person name="Birren B."/>
        </authorList>
    </citation>
    <scope>NUCLEOTIDE SEQUENCE [LARGE SCALE GENOMIC DNA]</scope>
    <source>
        <strain evidence="7">9E7_DIV0242</strain>
    </source>
</reference>
<feature type="binding site" evidence="6">
    <location>
        <position position="37"/>
    </location>
    <ligand>
        <name>Mg(2+)</name>
        <dbReference type="ChEBI" id="CHEBI:18420"/>
    </ligand>
</feature>
<keyword evidence="4 6" id="KW-0255">Endonuclease</keyword>
<evidence type="ECO:0000313" key="7">
    <source>
        <dbReference type="EMBL" id="OTP19019.1"/>
    </source>
</evidence>
<dbReference type="PANTHER" id="PTHR28511:SF1">
    <property type="entry name" value="ENDONUCLEASE V"/>
    <property type="match status" value="1"/>
</dbReference>
<dbReference type="GO" id="GO:0003727">
    <property type="term" value="F:single-stranded RNA binding"/>
    <property type="evidence" value="ECO:0007669"/>
    <property type="project" value="TreeGrafter"/>
</dbReference>
<evidence type="ECO:0000256" key="6">
    <source>
        <dbReference type="HAMAP-Rule" id="MF_00801"/>
    </source>
</evidence>
<gene>
    <name evidence="6" type="primary">nfi</name>
    <name evidence="8" type="ORF">A5888_000803</name>
    <name evidence="7" type="ORF">A5888_000833</name>
</gene>
<dbReference type="GO" id="GO:0000287">
    <property type="term" value="F:magnesium ion binding"/>
    <property type="evidence" value="ECO:0007669"/>
    <property type="project" value="UniProtKB-UniRule"/>
</dbReference>
<comment type="catalytic activity">
    <reaction evidence="6">
        <text>Endonucleolytic cleavage at apurinic or apyrimidinic sites to products with a 5'-phosphate.</text>
        <dbReference type="EC" id="3.1.21.7"/>
    </reaction>
</comment>
<dbReference type="AlphaFoldDB" id="A0A242KD73"/>
<reference evidence="8" key="2">
    <citation type="submission" date="2017-05" db="EMBL/GenBank/DDBJ databases">
        <authorList>
            <consortium name="The Broad Institute Genomics Platform"/>
            <consortium name="The Broad Institute Genomic Center for Infectious Diseases"/>
            <person name="Earl A."/>
            <person name="Manson A."/>
            <person name="Schwartman J."/>
            <person name="Gilmore M."/>
            <person name="Abouelleil A."/>
            <person name="Cao P."/>
            <person name="Chapman S."/>
            <person name="Cusick C."/>
            <person name="Shea T."/>
            <person name="Young S."/>
            <person name="Neafsey D."/>
            <person name="Nusbaum C."/>
            <person name="Birren B."/>
        </authorList>
    </citation>
    <scope>NUCLEOTIDE SEQUENCE</scope>
    <source>
        <strain evidence="8">9E7_DIV0242</strain>
    </source>
</reference>
<keyword evidence="6" id="KW-0234">DNA repair</keyword>
<dbReference type="GO" id="GO:0043737">
    <property type="term" value="F:deoxyribonuclease V activity"/>
    <property type="evidence" value="ECO:0007669"/>
    <property type="project" value="UniProtKB-UniRule"/>
</dbReference>
<comment type="similarity">
    <text evidence="6">Belongs to the endonuclease V family.</text>
</comment>
<accession>A0A242KD73</accession>
<dbReference type="EC" id="3.1.21.7" evidence="6"/>
<dbReference type="GO" id="GO:0006281">
    <property type="term" value="P:DNA repair"/>
    <property type="evidence" value="ECO:0007669"/>
    <property type="project" value="UniProtKB-UniRule"/>
</dbReference>
<keyword evidence="2 6" id="KW-0963">Cytoplasm</keyword>
<keyword evidence="6" id="KW-0479">Metal-binding</keyword>
<feature type="site" description="Interaction with target DNA" evidence="6">
    <location>
        <position position="77"/>
    </location>
</feature>
<dbReference type="EMBL" id="CP147247">
    <property type="protein sequence ID" value="WYJ89084.1"/>
    <property type="molecule type" value="Genomic_DNA"/>
</dbReference>
<dbReference type="Gene3D" id="3.30.2170.10">
    <property type="entry name" value="archaeoglobus fulgidus dsm 4304 superfamily"/>
    <property type="match status" value="1"/>
</dbReference>
<dbReference type="PANTHER" id="PTHR28511">
    <property type="entry name" value="ENDONUCLEASE V"/>
    <property type="match status" value="1"/>
</dbReference>
<evidence type="ECO:0000313" key="9">
    <source>
        <dbReference type="Proteomes" id="UP000195141"/>
    </source>
</evidence>
<dbReference type="Pfam" id="PF04493">
    <property type="entry name" value="Endonuclease_5"/>
    <property type="match status" value="1"/>
</dbReference>
<dbReference type="GO" id="GO:0005737">
    <property type="term" value="C:cytoplasm"/>
    <property type="evidence" value="ECO:0007669"/>
    <property type="project" value="UniProtKB-SubCell"/>
</dbReference>
<comment type="subcellular location">
    <subcellularLocation>
        <location evidence="1 6">Cytoplasm</location>
    </subcellularLocation>
</comment>
<evidence type="ECO:0000313" key="8">
    <source>
        <dbReference type="EMBL" id="WYJ89084.1"/>
    </source>
</evidence>
<evidence type="ECO:0000256" key="2">
    <source>
        <dbReference type="ARBA" id="ARBA00022490"/>
    </source>
</evidence>
<dbReference type="InterPro" id="IPR007581">
    <property type="entry name" value="Endonuclease-V"/>
</dbReference>
<dbReference type="EMBL" id="NGMM01000001">
    <property type="protein sequence ID" value="OTP19019.1"/>
    <property type="molecule type" value="Genomic_DNA"/>
</dbReference>
<dbReference type="GO" id="GO:0016891">
    <property type="term" value="F:RNA endonuclease activity producing 5'-phosphomonoesters, hydrolytic mechanism"/>
    <property type="evidence" value="ECO:0007669"/>
    <property type="project" value="TreeGrafter"/>
</dbReference>
<dbReference type="RefSeq" id="WP_086347933.1">
    <property type="nucleotide sequence ID" value="NZ_CP147247.1"/>
</dbReference>
<keyword evidence="3 6" id="KW-0540">Nuclease</keyword>
<proteinExistence type="inferred from homology"/>
<keyword evidence="5 6" id="KW-0378">Hydrolase</keyword>
<dbReference type="CDD" id="cd06559">
    <property type="entry name" value="Endonuclease_V"/>
    <property type="match status" value="1"/>
</dbReference>